<dbReference type="InterPro" id="IPR014121">
    <property type="entry name" value="TraN_Ftype"/>
</dbReference>
<feature type="signal peptide" evidence="1">
    <location>
        <begin position="1"/>
        <end position="18"/>
    </location>
</feature>
<dbReference type="RefSeq" id="WP_077176631.1">
    <property type="nucleotide sequence ID" value="NZ_MUTB01000063.1"/>
</dbReference>
<organism evidence="2 3">
    <name type="scientific">Burkholderia cenocepacia</name>
    <dbReference type="NCBI Taxonomy" id="95486"/>
    <lineage>
        <taxon>Bacteria</taxon>
        <taxon>Pseudomonadati</taxon>
        <taxon>Pseudomonadota</taxon>
        <taxon>Betaproteobacteria</taxon>
        <taxon>Burkholderiales</taxon>
        <taxon>Burkholderiaceae</taxon>
        <taxon>Burkholderia</taxon>
        <taxon>Burkholderia cepacia complex</taxon>
    </lineage>
</organism>
<keyword evidence="1" id="KW-0732">Signal</keyword>
<dbReference type="AlphaFoldDB" id="A0A1V2VW57"/>
<protein>
    <submittedName>
        <fullName evidence="2">Conjugal transfer protein TraN</fullName>
    </submittedName>
</protein>
<evidence type="ECO:0000256" key="1">
    <source>
        <dbReference type="SAM" id="SignalP"/>
    </source>
</evidence>
<gene>
    <name evidence="2" type="ORF">A8E72_30675</name>
</gene>
<dbReference type="Pfam" id="PF06986">
    <property type="entry name" value="F_T4SS_TraN"/>
    <property type="match status" value="2"/>
</dbReference>
<proteinExistence type="predicted"/>
<dbReference type="NCBIfam" id="NF009015">
    <property type="entry name" value="PRK12355.3-1"/>
    <property type="match status" value="1"/>
</dbReference>
<reference evidence="2 3" key="1">
    <citation type="submission" date="2016-08" db="EMBL/GenBank/DDBJ databases">
        <authorList>
            <person name="Seilhamer J.J."/>
        </authorList>
    </citation>
    <scope>NUCLEOTIDE SEQUENCE [LARGE SCALE GENOMIC DNA]</scope>
    <source>
        <strain evidence="2 3">VC14762</strain>
    </source>
</reference>
<name>A0A1V2VW57_9BURK</name>
<feature type="chain" id="PRO_5013228630" evidence="1">
    <location>
        <begin position="19"/>
        <end position="434"/>
    </location>
</feature>
<accession>A0A1V2VW57</accession>
<dbReference type="EMBL" id="MUTJ01000092">
    <property type="protein sequence ID" value="ONU77752.1"/>
    <property type="molecule type" value="Genomic_DNA"/>
</dbReference>
<sequence>MKRILLAIACLLSANAWADITYGPKSCVQTQADVCLDATPCKQINGIMACINGQPLPQGAVRVNADCWQYQASFTCEDSSSIDTCQPLRDKGCGQIGNTCLSTDATGKCVNASFTFSCPDKPATSTQKTVCDTSFCNNDGSGCYDTSSPQDKDFGQAAAMIEVQRQAGVYGVDPSKVEIFKGYLEECSIKVLGGTELKSCCKSAGGGGAYTNHALLSAGMSGGAAVVGQVGKDGIKAGSQYVYDALYGNTDISLIDKGLTSMNDWAGGLGSSSTFGAYGFQFSFSMADGFSFVGFDPYSFAISIAINMVMEWLSCDPNEQTLMMKKGQNLCVYVGSYCSHKIPIINVCTEIKQQQCCFNSILAKIVNRQGRAQLGLPANQCGGFNQAQLQALDFSRMDFSEFIASLNVDSVNNAALNSQINSTVQNKVNSYYGQ</sequence>
<dbReference type="Proteomes" id="UP000188543">
    <property type="component" value="Unassembled WGS sequence"/>
</dbReference>
<comment type="caution">
    <text evidence="2">The sequence shown here is derived from an EMBL/GenBank/DDBJ whole genome shotgun (WGS) entry which is preliminary data.</text>
</comment>
<evidence type="ECO:0000313" key="2">
    <source>
        <dbReference type="EMBL" id="ONU77752.1"/>
    </source>
</evidence>
<evidence type="ECO:0000313" key="3">
    <source>
        <dbReference type="Proteomes" id="UP000188543"/>
    </source>
</evidence>